<dbReference type="InterPro" id="IPR038416">
    <property type="entry name" value="Ribosom_S30AE_C_sf"/>
</dbReference>
<dbReference type="AlphaFoldDB" id="A0AAD1M7K4"/>
<evidence type="ECO:0000313" key="1">
    <source>
        <dbReference type="EMBL" id="BBX02566.1"/>
    </source>
</evidence>
<dbReference type="Gene3D" id="3.30.505.50">
    <property type="entry name" value="Sigma 54 modulation/S30EA ribosomal protein, C-terminal domain"/>
    <property type="match status" value="1"/>
</dbReference>
<dbReference type="EMBL" id="AP022560">
    <property type="protein sequence ID" value="BBX02566.1"/>
    <property type="molecule type" value="Genomic_DNA"/>
</dbReference>
<name>A0AAD1M7K4_9MYCO</name>
<accession>A0AAD1M7K4</accession>
<evidence type="ECO:0000313" key="2">
    <source>
        <dbReference type="Proteomes" id="UP000466681"/>
    </source>
</evidence>
<protein>
    <submittedName>
        <fullName evidence="1">Uncharacterized protein</fullName>
    </submittedName>
</protein>
<dbReference type="Proteomes" id="UP000466681">
    <property type="component" value="Chromosome"/>
</dbReference>
<reference evidence="1 2" key="1">
    <citation type="journal article" date="2019" name="Emerg. Microbes Infect.">
        <title>Comprehensive subspecies identification of 175 nontuberculous mycobacteria species based on 7547 genomic profiles.</title>
        <authorList>
            <person name="Matsumoto Y."/>
            <person name="Kinjo T."/>
            <person name="Motooka D."/>
            <person name="Nabeya D."/>
            <person name="Jung N."/>
            <person name="Uechi K."/>
            <person name="Horii T."/>
            <person name="Iida T."/>
            <person name="Fujita J."/>
            <person name="Nakamura S."/>
        </authorList>
    </citation>
    <scope>NUCLEOTIDE SEQUENCE [LARGE SCALE GENOMIC DNA]</scope>
    <source>
        <strain evidence="1 2">JCM 6375</strain>
    </source>
</reference>
<organism evidence="1 2">
    <name type="scientific">Mycolicibacterium moriokaense</name>
    <dbReference type="NCBI Taxonomy" id="39691"/>
    <lineage>
        <taxon>Bacteria</taxon>
        <taxon>Bacillati</taxon>
        <taxon>Actinomycetota</taxon>
        <taxon>Actinomycetes</taxon>
        <taxon>Mycobacteriales</taxon>
        <taxon>Mycobacteriaceae</taxon>
        <taxon>Mycolicibacterium</taxon>
    </lineage>
</organism>
<proteinExistence type="predicted"/>
<keyword evidence="2" id="KW-1185">Reference proteome</keyword>
<dbReference type="KEGG" id="mmor:MMOR_35020"/>
<sequence>MLGPFDLQLTVSPHLAPCLTEKEAAERFGLPRLPFLFYIDAAKGHAGVLYHRYDGH</sequence>
<gene>
    <name evidence="1" type="ORF">MMOR_35020</name>
</gene>